<dbReference type="SUPFAM" id="SSF100950">
    <property type="entry name" value="NagB/RpiA/CoA transferase-like"/>
    <property type="match status" value="1"/>
</dbReference>
<evidence type="ECO:0000313" key="6">
    <source>
        <dbReference type="EMBL" id="RJY07878.1"/>
    </source>
</evidence>
<dbReference type="NCBIfam" id="TIGR02727">
    <property type="entry name" value="MTHFS_bact"/>
    <property type="match status" value="1"/>
</dbReference>
<dbReference type="GO" id="GO:0005524">
    <property type="term" value="F:ATP binding"/>
    <property type="evidence" value="ECO:0007669"/>
    <property type="project" value="UniProtKB-KW"/>
</dbReference>
<evidence type="ECO:0000256" key="5">
    <source>
        <dbReference type="RuleBase" id="RU361279"/>
    </source>
</evidence>
<proteinExistence type="inferred from homology"/>
<dbReference type="PANTHER" id="PTHR23407">
    <property type="entry name" value="ATPASE INHIBITOR/5-FORMYLTETRAHYDROFOLATE CYCLO-LIGASE"/>
    <property type="match status" value="1"/>
</dbReference>
<feature type="binding site" evidence="4">
    <location>
        <position position="49"/>
    </location>
    <ligand>
        <name>substrate</name>
    </ligand>
</feature>
<keyword evidence="6" id="KW-0436">Ligase</keyword>
<comment type="similarity">
    <text evidence="1 5">Belongs to the 5-formyltetrahydrofolate cyclo-ligase family.</text>
</comment>
<keyword evidence="3 4" id="KW-0067">ATP-binding</keyword>
<keyword evidence="5" id="KW-0479">Metal-binding</keyword>
<dbReference type="InterPro" id="IPR037171">
    <property type="entry name" value="NagB/RpiA_transferase-like"/>
</dbReference>
<dbReference type="Proteomes" id="UP000273022">
    <property type="component" value="Unassembled WGS sequence"/>
</dbReference>
<reference evidence="6 7" key="1">
    <citation type="submission" date="2018-09" db="EMBL/GenBank/DDBJ databases">
        <title>Phylogeny of the Shewanellaceae, and recommendation for two new genera, Pseudoshewanella and Parashewanella.</title>
        <authorList>
            <person name="Wang G."/>
        </authorList>
    </citation>
    <scope>NUCLEOTIDE SEQUENCE [LARGE SCALE GENOMIC DNA]</scope>
    <source>
        <strain evidence="6 7">KCTC 22492</strain>
    </source>
</reference>
<feature type="binding site" evidence="4">
    <location>
        <begin position="3"/>
        <end position="7"/>
    </location>
    <ligand>
        <name>ATP</name>
        <dbReference type="ChEBI" id="CHEBI:30616"/>
    </ligand>
</feature>
<evidence type="ECO:0000256" key="3">
    <source>
        <dbReference type="ARBA" id="ARBA00022840"/>
    </source>
</evidence>
<comment type="caution">
    <text evidence="6">The sequence shown here is derived from an EMBL/GenBank/DDBJ whole genome shotgun (WGS) entry which is preliminary data.</text>
</comment>
<dbReference type="GO" id="GO:0035999">
    <property type="term" value="P:tetrahydrofolate interconversion"/>
    <property type="evidence" value="ECO:0007669"/>
    <property type="project" value="TreeGrafter"/>
</dbReference>
<dbReference type="EC" id="6.3.3.2" evidence="5"/>
<evidence type="ECO:0000313" key="7">
    <source>
        <dbReference type="Proteomes" id="UP000273022"/>
    </source>
</evidence>
<dbReference type="InterPro" id="IPR002698">
    <property type="entry name" value="FTHF_cligase"/>
</dbReference>
<gene>
    <name evidence="6" type="ORF">D5R81_14990</name>
</gene>
<dbReference type="RefSeq" id="WP_121854444.1">
    <property type="nucleotide sequence ID" value="NZ_CP037952.1"/>
</dbReference>
<feature type="binding site" evidence="4">
    <location>
        <begin position="134"/>
        <end position="142"/>
    </location>
    <ligand>
        <name>ATP</name>
        <dbReference type="ChEBI" id="CHEBI:30616"/>
    </ligand>
</feature>
<keyword evidence="5" id="KW-0460">Magnesium</keyword>
<dbReference type="EMBL" id="QYYH01000109">
    <property type="protein sequence ID" value="RJY07878.1"/>
    <property type="molecule type" value="Genomic_DNA"/>
</dbReference>
<keyword evidence="7" id="KW-1185">Reference proteome</keyword>
<protein>
    <recommendedName>
        <fullName evidence="5">5-formyltetrahydrofolate cyclo-ligase</fullName>
        <ecNumber evidence="5">6.3.3.2</ecNumber>
    </recommendedName>
</protein>
<accession>A0A3A6TQC9</accession>
<organism evidence="6 7">
    <name type="scientific">Parashewanella spongiae</name>
    <dbReference type="NCBI Taxonomy" id="342950"/>
    <lineage>
        <taxon>Bacteria</taxon>
        <taxon>Pseudomonadati</taxon>
        <taxon>Pseudomonadota</taxon>
        <taxon>Gammaproteobacteria</taxon>
        <taxon>Alteromonadales</taxon>
        <taxon>Shewanellaceae</taxon>
        <taxon>Parashewanella</taxon>
    </lineage>
</organism>
<comment type="cofactor">
    <cofactor evidence="5">
        <name>Mg(2+)</name>
        <dbReference type="ChEBI" id="CHEBI:18420"/>
    </cofactor>
</comment>
<dbReference type="PANTHER" id="PTHR23407:SF1">
    <property type="entry name" value="5-FORMYLTETRAHYDROFOLATE CYCLO-LIGASE"/>
    <property type="match status" value="1"/>
</dbReference>
<dbReference type="AlphaFoldDB" id="A0A3A6TQC9"/>
<keyword evidence="2 4" id="KW-0547">Nucleotide-binding</keyword>
<dbReference type="PIRSF" id="PIRSF006806">
    <property type="entry name" value="FTHF_cligase"/>
    <property type="match status" value="1"/>
</dbReference>
<dbReference type="GO" id="GO:0009396">
    <property type="term" value="P:folic acid-containing compound biosynthetic process"/>
    <property type="evidence" value="ECO:0007669"/>
    <property type="project" value="TreeGrafter"/>
</dbReference>
<dbReference type="Gene3D" id="3.40.50.10420">
    <property type="entry name" value="NagB/RpiA/CoA transferase-like"/>
    <property type="match status" value="1"/>
</dbReference>
<feature type="binding site" evidence="4">
    <location>
        <position position="54"/>
    </location>
    <ligand>
        <name>substrate</name>
    </ligand>
</feature>
<dbReference type="GO" id="GO:0030272">
    <property type="term" value="F:5-formyltetrahydrofolate cyclo-ligase activity"/>
    <property type="evidence" value="ECO:0007669"/>
    <property type="project" value="UniProtKB-EC"/>
</dbReference>
<name>A0A3A6TQC9_9GAMM</name>
<dbReference type="GO" id="GO:0046872">
    <property type="term" value="F:metal ion binding"/>
    <property type="evidence" value="ECO:0007669"/>
    <property type="project" value="UniProtKB-KW"/>
</dbReference>
<dbReference type="OrthoDB" id="9801938at2"/>
<sequence length="191" mass="21725">MDRKSLRQSIRKQRNALTRQQQESFSFQGASRILDCLKNKQVKTVALYLSNDGELDTTPLIEKLWEKSIRVCLPVLHPFNKGQLLFLHYDGKSKMRYNKYGIAEPCLDIRNVIPVTELDVIITPLVAFDCHGNRMGMGGGYYDRTLANVDLVTTKVIGFAHDCQQISKVPIESWDVPLSTIVTPSTLHQFD</sequence>
<dbReference type="Pfam" id="PF01812">
    <property type="entry name" value="5-FTHF_cyc-lig"/>
    <property type="match status" value="1"/>
</dbReference>
<comment type="catalytic activity">
    <reaction evidence="5">
        <text>(6S)-5-formyl-5,6,7,8-tetrahydrofolate + ATP = (6R)-5,10-methenyltetrahydrofolate + ADP + phosphate</text>
        <dbReference type="Rhea" id="RHEA:10488"/>
        <dbReference type="ChEBI" id="CHEBI:30616"/>
        <dbReference type="ChEBI" id="CHEBI:43474"/>
        <dbReference type="ChEBI" id="CHEBI:57455"/>
        <dbReference type="ChEBI" id="CHEBI:57457"/>
        <dbReference type="ChEBI" id="CHEBI:456216"/>
        <dbReference type="EC" id="6.3.3.2"/>
    </reaction>
</comment>
<dbReference type="InterPro" id="IPR024185">
    <property type="entry name" value="FTHF_cligase-like_sf"/>
</dbReference>
<evidence type="ECO:0000256" key="1">
    <source>
        <dbReference type="ARBA" id="ARBA00010638"/>
    </source>
</evidence>
<evidence type="ECO:0000256" key="4">
    <source>
        <dbReference type="PIRSR" id="PIRSR006806-1"/>
    </source>
</evidence>
<evidence type="ECO:0000256" key="2">
    <source>
        <dbReference type="ARBA" id="ARBA00022741"/>
    </source>
</evidence>